<reference evidence="1" key="1">
    <citation type="journal article" date="2016" name="Ticks Tick Borne Dis.">
        <title>De novo assembly and annotation of the salivary gland transcriptome of Rhipicephalus appendiculatus male and female ticks during blood feeding.</title>
        <authorList>
            <person name="de Castro M.H."/>
            <person name="de Klerk D."/>
            <person name="Pienaar R."/>
            <person name="Latif A.A."/>
            <person name="Rees D.J."/>
            <person name="Mans B.J."/>
        </authorList>
    </citation>
    <scope>NUCLEOTIDE SEQUENCE</scope>
    <source>
        <tissue evidence="1">Salivary glands</tissue>
    </source>
</reference>
<dbReference type="AlphaFoldDB" id="A0A131Z973"/>
<protein>
    <submittedName>
        <fullName evidence="1">Uncharacterized protein</fullName>
    </submittedName>
</protein>
<dbReference type="EMBL" id="GEDV01001207">
    <property type="protein sequence ID" value="JAP87350.1"/>
    <property type="molecule type" value="Transcribed_RNA"/>
</dbReference>
<organism evidence="1">
    <name type="scientific">Rhipicephalus appendiculatus</name>
    <name type="common">Brown ear tick</name>
    <dbReference type="NCBI Taxonomy" id="34631"/>
    <lineage>
        <taxon>Eukaryota</taxon>
        <taxon>Metazoa</taxon>
        <taxon>Ecdysozoa</taxon>
        <taxon>Arthropoda</taxon>
        <taxon>Chelicerata</taxon>
        <taxon>Arachnida</taxon>
        <taxon>Acari</taxon>
        <taxon>Parasitiformes</taxon>
        <taxon>Ixodida</taxon>
        <taxon>Ixodoidea</taxon>
        <taxon>Ixodidae</taxon>
        <taxon>Rhipicephalinae</taxon>
        <taxon>Rhipicephalus</taxon>
        <taxon>Rhipicephalus</taxon>
    </lineage>
</organism>
<proteinExistence type="predicted"/>
<accession>A0A131Z973</accession>
<evidence type="ECO:0000313" key="1">
    <source>
        <dbReference type="EMBL" id="JAP87350.1"/>
    </source>
</evidence>
<feature type="non-terminal residue" evidence="1">
    <location>
        <position position="1"/>
    </location>
</feature>
<name>A0A131Z973_RHIAP</name>
<sequence length="101" mass="11459">CTSFLLIRNYVDAIEICDVVTFGAGISRWHHHPHFPFAHVLACQASPHSKHGDFGIVKEYFTNMRKIPFLFSVPSNFSSVQEIKILPVGYYTVMSFPSHCS</sequence>